<evidence type="ECO:0000256" key="2">
    <source>
        <dbReference type="ARBA" id="ARBA00023315"/>
    </source>
</evidence>
<comment type="caution">
    <text evidence="4">The sequence shown here is derived from an EMBL/GenBank/DDBJ whole genome shotgun (WGS) entry which is preliminary data.</text>
</comment>
<evidence type="ECO:0000256" key="1">
    <source>
        <dbReference type="ARBA" id="ARBA00022679"/>
    </source>
</evidence>
<gene>
    <name evidence="4" type="ORF">M0H32_01955</name>
</gene>
<dbReference type="InterPro" id="IPR013653">
    <property type="entry name" value="GCN5-like_dom"/>
</dbReference>
<reference evidence="4" key="1">
    <citation type="submission" date="2022-04" db="EMBL/GenBank/DDBJ databases">
        <title>Roseibium sp. CAU 1639 isolated from mud.</title>
        <authorList>
            <person name="Kim W."/>
        </authorList>
    </citation>
    <scope>NUCLEOTIDE SEQUENCE</scope>
    <source>
        <strain evidence="4">CAU 1639</strain>
    </source>
</reference>
<feature type="domain" description="N-acetyltransferase" evidence="3">
    <location>
        <begin position="104"/>
        <end position="234"/>
    </location>
</feature>
<accession>A0ABT0GNB7</accession>
<keyword evidence="2 4" id="KW-0012">Acyltransferase</keyword>
<dbReference type="EC" id="2.3.1.-" evidence="4"/>
<keyword evidence="1 4" id="KW-0808">Transferase</keyword>
<dbReference type="InterPro" id="IPR000182">
    <property type="entry name" value="GNAT_dom"/>
</dbReference>
<dbReference type="EMBL" id="JALNMJ010000001">
    <property type="protein sequence ID" value="MCK7610911.1"/>
    <property type="molecule type" value="Genomic_DNA"/>
</dbReference>
<name>A0ABT0GNB7_9HYPH</name>
<dbReference type="Proteomes" id="UP001431221">
    <property type="component" value="Unassembled WGS sequence"/>
</dbReference>
<dbReference type="PANTHER" id="PTHR43420:SF3">
    <property type="entry name" value="N-ACETYLTRANSFERASE DOMAIN-CONTAINING PROTEIN"/>
    <property type="match status" value="1"/>
</dbReference>
<dbReference type="PANTHER" id="PTHR43420">
    <property type="entry name" value="ACETYLTRANSFERASE"/>
    <property type="match status" value="1"/>
</dbReference>
<dbReference type="CDD" id="cd04301">
    <property type="entry name" value="NAT_SF"/>
    <property type="match status" value="1"/>
</dbReference>
<evidence type="ECO:0000259" key="3">
    <source>
        <dbReference type="PROSITE" id="PS51186"/>
    </source>
</evidence>
<evidence type="ECO:0000313" key="4">
    <source>
        <dbReference type="EMBL" id="MCK7610911.1"/>
    </source>
</evidence>
<dbReference type="Gene3D" id="3.40.630.30">
    <property type="match status" value="1"/>
</dbReference>
<dbReference type="SUPFAM" id="SSF55729">
    <property type="entry name" value="Acyl-CoA N-acyltransferases (Nat)"/>
    <property type="match status" value="1"/>
</dbReference>
<keyword evidence="5" id="KW-1185">Reference proteome</keyword>
<dbReference type="RefSeq" id="WP_248150030.1">
    <property type="nucleotide sequence ID" value="NZ_JALNMJ010000001.1"/>
</dbReference>
<dbReference type="InterPro" id="IPR016181">
    <property type="entry name" value="Acyl_CoA_acyltransferase"/>
</dbReference>
<dbReference type="PROSITE" id="PS51186">
    <property type="entry name" value="GNAT"/>
    <property type="match status" value="1"/>
</dbReference>
<dbReference type="InterPro" id="IPR050680">
    <property type="entry name" value="YpeA/RimI_acetyltransf"/>
</dbReference>
<dbReference type="Pfam" id="PF08445">
    <property type="entry name" value="FR47"/>
    <property type="match status" value="1"/>
</dbReference>
<organism evidence="4 5">
    <name type="scientific">Roseibium sediminicola</name>
    <dbReference type="NCBI Taxonomy" id="2933272"/>
    <lineage>
        <taxon>Bacteria</taxon>
        <taxon>Pseudomonadati</taxon>
        <taxon>Pseudomonadota</taxon>
        <taxon>Alphaproteobacteria</taxon>
        <taxon>Hyphomicrobiales</taxon>
        <taxon>Stappiaceae</taxon>
        <taxon>Roseibium</taxon>
    </lineage>
</organism>
<sequence>MPDAVTPVLNRVVWSALTTRQQGFVHGGSLARRFDPAVSPFAASKDNSPEALEELAGLISPGEDHVYLLQAEGIALPDDLEAEVTAVGVLMTETRPPAAASPSVEISSLTDTDIPEMVALADLTRPGPFTARTPELGAFYGVRIDGRLAAMAGTRLNLTGFTEVSGICTHPDFRGRGLASVLAMQVASNIRAQGDTPFLHAYADNHGAIALYRKLGFEIWREVNVAVVRRKNRS</sequence>
<protein>
    <submittedName>
        <fullName evidence="4">GNAT family N-acetyltransferase</fullName>
        <ecNumber evidence="4">2.3.1.-</ecNumber>
    </submittedName>
</protein>
<dbReference type="GO" id="GO:0016746">
    <property type="term" value="F:acyltransferase activity"/>
    <property type="evidence" value="ECO:0007669"/>
    <property type="project" value="UniProtKB-KW"/>
</dbReference>
<evidence type="ECO:0000313" key="5">
    <source>
        <dbReference type="Proteomes" id="UP001431221"/>
    </source>
</evidence>
<proteinExistence type="predicted"/>